<proteinExistence type="predicted"/>
<name>A0A1D6QBR3_MAIZE</name>
<dbReference type="EMBL" id="CM000780">
    <property type="protein sequence ID" value="AQK55679.1"/>
    <property type="molecule type" value="Genomic_DNA"/>
</dbReference>
<gene>
    <name evidence="1" type="ORF">ZEAMMB73_Zm00001d051981</name>
</gene>
<evidence type="ECO:0000313" key="1">
    <source>
        <dbReference type="EMBL" id="AQK55679.1"/>
    </source>
</evidence>
<protein>
    <submittedName>
        <fullName evidence="1">GATA transcription factor 8</fullName>
    </submittedName>
</protein>
<accession>A0A1D6QBR3</accession>
<dbReference type="ExpressionAtlas" id="A0A1D6QBR3">
    <property type="expression patterns" value="baseline and differential"/>
</dbReference>
<dbReference type="AlphaFoldDB" id="A0A1D6QBR3"/>
<reference evidence="1" key="1">
    <citation type="submission" date="2015-12" db="EMBL/GenBank/DDBJ databases">
        <title>Update maize B73 reference genome by single molecule sequencing technologies.</title>
        <authorList>
            <consortium name="Maize Genome Sequencing Project"/>
            <person name="Ware D."/>
        </authorList>
    </citation>
    <scope>NUCLEOTIDE SEQUENCE</scope>
    <source>
        <tissue evidence="1">Seedling</tissue>
    </source>
</reference>
<organism evidence="1">
    <name type="scientific">Zea mays</name>
    <name type="common">Maize</name>
    <dbReference type="NCBI Taxonomy" id="4577"/>
    <lineage>
        <taxon>Eukaryota</taxon>
        <taxon>Viridiplantae</taxon>
        <taxon>Streptophyta</taxon>
        <taxon>Embryophyta</taxon>
        <taxon>Tracheophyta</taxon>
        <taxon>Spermatophyta</taxon>
        <taxon>Magnoliopsida</taxon>
        <taxon>Liliopsida</taxon>
        <taxon>Poales</taxon>
        <taxon>Poaceae</taxon>
        <taxon>PACMAD clade</taxon>
        <taxon>Panicoideae</taxon>
        <taxon>Andropogonodae</taxon>
        <taxon>Andropogoneae</taxon>
        <taxon>Tripsacinae</taxon>
        <taxon>Zea</taxon>
    </lineage>
</organism>
<sequence length="186" mass="19622">MMREQSLLEATCGDLFDHIDDLLDFPKEDSAADVLLLDAPAPGSPLSSARIIDVGRAGSAPAPPALAPSLPAQQDTTAFFAAAGPDVFDPRDVGAHLGSCDDIDMDMDMAQLEWLSGLFDDASIPHEPAFPGARVAAARARHTGARAEQALPPVRVHARRGGGAHHPRADAHVLVRAVPLGPREHR</sequence>